<dbReference type="PANTHER" id="PTHR34961:SF1">
    <property type="entry name" value="ROOT MERISTEM GROWTH FACTOR 10"/>
    <property type="match status" value="1"/>
</dbReference>
<proteinExistence type="predicted"/>
<evidence type="ECO:0000313" key="4">
    <source>
        <dbReference type="Proteomes" id="UP000596661"/>
    </source>
</evidence>
<feature type="region of interest" description="Disordered" evidence="1">
    <location>
        <begin position="39"/>
        <end position="149"/>
    </location>
</feature>
<dbReference type="Gramene" id="evm.model.02.2039">
    <property type="protein sequence ID" value="cds.evm.model.02.2039"/>
    <property type="gene ID" value="evm.TU.02.2039"/>
</dbReference>
<evidence type="ECO:0000256" key="2">
    <source>
        <dbReference type="SAM" id="SignalP"/>
    </source>
</evidence>
<dbReference type="AlphaFoldDB" id="A0A803NW39"/>
<keyword evidence="4" id="KW-1185">Reference proteome</keyword>
<evidence type="ECO:0000313" key="3">
    <source>
        <dbReference type="EnsemblPlants" id="cds.evm.model.02.2039"/>
    </source>
</evidence>
<sequence length="149" mass="17002">MSITCSCILALFLLCLPFHECNARMLLGDVFNKKSNEHDQFSTNHQKDQSVVVEQKEKSTSSNTEADHHHQIISTSDDHMISKTKDVMEIRPKELMKKKKGKGSDDDEDYNKKSGVSVSWRVPHKKRGEKQPGFNLDYSPPKTHPPSHN</sequence>
<protein>
    <submittedName>
        <fullName evidence="3">Uncharacterized protein</fullName>
    </submittedName>
</protein>
<dbReference type="OrthoDB" id="689613at2759"/>
<dbReference type="EMBL" id="UZAU01000229">
    <property type="status" value="NOT_ANNOTATED_CDS"/>
    <property type="molecule type" value="Genomic_DNA"/>
</dbReference>
<feature type="chain" id="PRO_5031419776" evidence="2">
    <location>
        <begin position="24"/>
        <end position="149"/>
    </location>
</feature>
<organism evidence="3 4">
    <name type="scientific">Cannabis sativa</name>
    <name type="common">Hemp</name>
    <name type="synonym">Marijuana</name>
    <dbReference type="NCBI Taxonomy" id="3483"/>
    <lineage>
        <taxon>Eukaryota</taxon>
        <taxon>Viridiplantae</taxon>
        <taxon>Streptophyta</taxon>
        <taxon>Embryophyta</taxon>
        <taxon>Tracheophyta</taxon>
        <taxon>Spermatophyta</taxon>
        <taxon>Magnoliopsida</taxon>
        <taxon>eudicotyledons</taxon>
        <taxon>Gunneridae</taxon>
        <taxon>Pentapetalae</taxon>
        <taxon>rosids</taxon>
        <taxon>fabids</taxon>
        <taxon>Rosales</taxon>
        <taxon>Cannabaceae</taxon>
        <taxon>Cannabis</taxon>
    </lineage>
</organism>
<accession>A0A803NW39</accession>
<dbReference type="EnsemblPlants" id="evm.model.02.2039">
    <property type="protein sequence ID" value="cds.evm.model.02.2039"/>
    <property type="gene ID" value="evm.TU.02.2039"/>
</dbReference>
<dbReference type="PANTHER" id="PTHR34961">
    <property type="entry name" value="TRANSMEMBRANE PROTEIN"/>
    <property type="match status" value="1"/>
</dbReference>
<dbReference type="OMA" id="MINESWG"/>
<name>A0A803NW39_CANSA</name>
<keyword evidence="2" id="KW-0732">Signal</keyword>
<feature type="signal peptide" evidence="2">
    <location>
        <begin position="1"/>
        <end position="23"/>
    </location>
</feature>
<dbReference type="InterPro" id="IPR053313">
    <property type="entry name" value="RGF"/>
</dbReference>
<reference evidence="3" key="2">
    <citation type="submission" date="2021-03" db="UniProtKB">
        <authorList>
            <consortium name="EnsemblPlants"/>
        </authorList>
    </citation>
    <scope>IDENTIFICATION</scope>
</reference>
<feature type="compositionally biased region" description="Basic and acidic residues" evidence="1">
    <location>
        <begin position="39"/>
        <end position="95"/>
    </location>
</feature>
<evidence type="ECO:0000256" key="1">
    <source>
        <dbReference type="SAM" id="MobiDB-lite"/>
    </source>
</evidence>
<dbReference type="Proteomes" id="UP000596661">
    <property type="component" value="Chromosome 2"/>
</dbReference>
<reference evidence="3" key="1">
    <citation type="submission" date="2018-11" db="EMBL/GenBank/DDBJ databases">
        <authorList>
            <person name="Grassa J C."/>
        </authorList>
    </citation>
    <scope>NUCLEOTIDE SEQUENCE [LARGE SCALE GENOMIC DNA]</scope>
</reference>